<accession>A0A455SAM5</accession>
<dbReference type="EMBL" id="AP019376">
    <property type="protein sequence ID" value="BBH85507.1"/>
    <property type="molecule type" value="Genomic_DNA"/>
</dbReference>
<dbReference type="GO" id="GO:0019202">
    <property type="term" value="F:amino acid kinase activity"/>
    <property type="evidence" value="ECO:0007669"/>
    <property type="project" value="TreeGrafter"/>
</dbReference>
<dbReference type="InterPro" id="IPR011009">
    <property type="entry name" value="Kinase-like_dom_sf"/>
</dbReference>
<dbReference type="PANTHER" id="PTHR21064">
    <property type="entry name" value="AMINOGLYCOSIDE PHOSPHOTRANSFERASE DOMAIN-CONTAINING PROTEIN-RELATED"/>
    <property type="match status" value="1"/>
</dbReference>
<evidence type="ECO:0000259" key="2">
    <source>
        <dbReference type="Pfam" id="PF01636"/>
    </source>
</evidence>
<name>A0A455SAM5_9CHLR</name>
<dbReference type="PANTHER" id="PTHR21064:SF6">
    <property type="entry name" value="AMINOGLYCOSIDE PHOSPHOTRANSFERASE DOMAIN-CONTAINING PROTEIN"/>
    <property type="match status" value="1"/>
</dbReference>
<organism evidence="3">
    <name type="scientific">Thermosporothrix sp. COM3</name>
    <dbReference type="NCBI Taxonomy" id="2490863"/>
    <lineage>
        <taxon>Bacteria</taxon>
        <taxon>Bacillati</taxon>
        <taxon>Chloroflexota</taxon>
        <taxon>Ktedonobacteria</taxon>
        <taxon>Ktedonobacterales</taxon>
        <taxon>Thermosporotrichaceae</taxon>
        <taxon>Thermosporothrix</taxon>
    </lineage>
</organism>
<dbReference type="Gene3D" id="3.30.200.20">
    <property type="entry name" value="Phosphorylase Kinase, domain 1"/>
    <property type="match status" value="1"/>
</dbReference>
<dbReference type="SUPFAM" id="SSF56112">
    <property type="entry name" value="Protein kinase-like (PK-like)"/>
    <property type="match status" value="1"/>
</dbReference>
<dbReference type="Pfam" id="PF01636">
    <property type="entry name" value="APH"/>
    <property type="match status" value="1"/>
</dbReference>
<comment type="similarity">
    <text evidence="1">Belongs to the pseudomonas-type ThrB family.</text>
</comment>
<protein>
    <recommendedName>
        <fullName evidence="2">Aminoglycoside phosphotransferase domain-containing protein</fullName>
    </recommendedName>
</protein>
<evidence type="ECO:0000313" key="3">
    <source>
        <dbReference type="EMBL" id="BBH85507.1"/>
    </source>
</evidence>
<dbReference type="InterPro" id="IPR050249">
    <property type="entry name" value="Pseudomonas-type_ThrB"/>
</dbReference>
<gene>
    <name evidence="3" type="ORF">KTC_02580</name>
</gene>
<reference evidence="3" key="1">
    <citation type="submission" date="2018-12" db="EMBL/GenBank/DDBJ databases">
        <title>Novel natural products biosynthetic potential of the class Ktedonobacteria.</title>
        <authorList>
            <person name="Zheng Y."/>
            <person name="Saitou A."/>
            <person name="Wang C.M."/>
            <person name="Toyoda A."/>
            <person name="Minakuchi Y."/>
            <person name="Sekiguchi Y."/>
            <person name="Ueda K."/>
            <person name="Takano H."/>
            <person name="Sakai Y."/>
            <person name="Yokota A."/>
            <person name="Yabe S."/>
        </authorList>
    </citation>
    <scope>NUCLEOTIDE SEQUENCE</scope>
    <source>
        <strain evidence="3">COM3</strain>
    </source>
</reference>
<feature type="domain" description="Aminoglycoside phosphotransferase" evidence="2">
    <location>
        <begin position="14"/>
        <end position="255"/>
    </location>
</feature>
<dbReference type="AlphaFoldDB" id="A0A455SAM5"/>
<dbReference type="InterPro" id="IPR002575">
    <property type="entry name" value="Aminoglycoside_PTrfase"/>
</dbReference>
<evidence type="ECO:0000256" key="1">
    <source>
        <dbReference type="ARBA" id="ARBA00038240"/>
    </source>
</evidence>
<proteinExistence type="inferred from homology"/>
<sequence>MHQYLDAWSIRPVHISPLTSGTNNTSWLVQTEEGEEYVLRITPGRHNVSRILYEIQLLIKLAKQQLSFSLPVPLSTHTGEHLLHDGTALVMLMRRLPGKGSGAPTERHHLPLVRAAGVALAQLDSALATLDLPAPEQTAFGDFAHAYPLVPDPLAALKRLPLEPEQSNRLRALLTDIMERTPGLYQRLPQQLLHRDYDPANILVQGNQVTAVLDFEFAGTDLRVLDLCVALSWWPVYLMGSEQEWEVIDAFGRAYTAHLPLHKDELLALPDVLRLRDAASLIHRIGRYLAGLETDARMLDRVQHTFWREEWLIHNREKLLQHVLAWQAAPELSA</sequence>
<dbReference type="Gene3D" id="3.90.1200.10">
    <property type="match status" value="1"/>
</dbReference>